<feature type="transmembrane region" description="Helical" evidence="1">
    <location>
        <begin position="627"/>
        <end position="649"/>
    </location>
</feature>
<feature type="transmembrane region" description="Helical" evidence="1">
    <location>
        <begin position="682"/>
        <end position="702"/>
    </location>
</feature>
<dbReference type="eggNOG" id="KOG2037">
    <property type="taxonomic scope" value="Eukaryota"/>
</dbReference>
<dbReference type="OrthoDB" id="2135133at2759"/>
<dbReference type="GO" id="GO:0005525">
    <property type="term" value="F:GTP binding"/>
    <property type="evidence" value="ECO:0007669"/>
    <property type="project" value="InterPro"/>
</dbReference>
<dbReference type="GO" id="GO:0003924">
    <property type="term" value="F:GTPase activity"/>
    <property type="evidence" value="ECO:0007669"/>
    <property type="project" value="InterPro"/>
</dbReference>
<reference evidence="4 5" key="1">
    <citation type="submission" date="2009-08" db="EMBL/GenBank/DDBJ databases">
        <title>The Genome Sequence of Spizellomyces punctatus strain DAOM BR117.</title>
        <authorList>
            <consortium name="The Broad Institute Genome Sequencing Platform"/>
            <person name="Russ C."/>
            <person name="Cuomo C."/>
            <person name="Shea T."/>
            <person name="Young S.K."/>
            <person name="Zeng Q."/>
            <person name="Koehrsen M."/>
            <person name="Haas B."/>
            <person name="Borodovsky M."/>
            <person name="Guigo R."/>
            <person name="Alvarado L."/>
            <person name="Berlin A."/>
            <person name="Bochicchio J."/>
            <person name="Borenstein D."/>
            <person name="Chapman S."/>
            <person name="Chen Z."/>
            <person name="Engels R."/>
            <person name="Freedman E."/>
            <person name="Gellesch M."/>
            <person name="Goldberg J."/>
            <person name="Griggs A."/>
            <person name="Gujja S."/>
            <person name="Heiman D."/>
            <person name="Hepburn T."/>
            <person name="Howarth C."/>
            <person name="Jen D."/>
            <person name="Larson L."/>
            <person name="Lewis B."/>
            <person name="Mehta T."/>
            <person name="Park D."/>
            <person name="Pearson M."/>
            <person name="Roberts A."/>
            <person name="Saif S."/>
            <person name="Shenoy N."/>
            <person name="Sisk P."/>
            <person name="Stolte C."/>
            <person name="Sykes S."/>
            <person name="Thomson T."/>
            <person name="Walk T."/>
            <person name="White J."/>
            <person name="Yandava C."/>
            <person name="Burger G."/>
            <person name="Gray M.W."/>
            <person name="Holland P.W.H."/>
            <person name="King N."/>
            <person name="Lang F.B.F."/>
            <person name="Roger A.J."/>
            <person name="Ruiz-Trillo I."/>
            <person name="Lander E."/>
            <person name="Nusbaum C."/>
        </authorList>
    </citation>
    <scope>NUCLEOTIDE SEQUENCE [LARGE SCALE GENOMIC DNA]</scope>
    <source>
        <strain evidence="4 5">DAOM BR117</strain>
    </source>
</reference>
<dbReference type="Pfam" id="PF02263">
    <property type="entry name" value="GBP"/>
    <property type="match status" value="1"/>
</dbReference>
<dbReference type="Proteomes" id="UP000053201">
    <property type="component" value="Unassembled WGS sequence"/>
</dbReference>
<evidence type="ECO:0000259" key="3">
    <source>
        <dbReference type="Pfam" id="PF02263"/>
    </source>
</evidence>
<dbReference type="AlphaFoldDB" id="A0A0L0HN71"/>
<organism evidence="4 5">
    <name type="scientific">Spizellomyces punctatus (strain DAOM BR117)</name>
    <dbReference type="NCBI Taxonomy" id="645134"/>
    <lineage>
        <taxon>Eukaryota</taxon>
        <taxon>Fungi</taxon>
        <taxon>Fungi incertae sedis</taxon>
        <taxon>Chytridiomycota</taxon>
        <taxon>Chytridiomycota incertae sedis</taxon>
        <taxon>Chytridiomycetes</taxon>
        <taxon>Spizellomycetales</taxon>
        <taxon>Spizellomycetaceae</taxon>
        <taxon>Spizellomyces</taxon>
    </lineage>
</organism>
<feature type="signal peptide" evidence="2">
    <location>
        <begin position="1"/>
        <end position="20"/>
    </location>
</feature>
<keyword evidence="2" id="KW-0732">Signal</keyword>
<evidence type="ECO:0000256" key="2">
    <source>
        <dbReference type="SAM" id="SignalP"/>
    </source>
</evidence>
<gene>
    <name evidence="4" type="ORF">SPPG_01946</name>
</gene>
<keyword evidence="1" id="KW-1133">Transmembrane helix</keyword>
<dbReference type="PANTHER" id="PTHR10751">
    <property type="entry name" value="GUANYLATE BINDING PROTEIN"/>
    <property type="match status" value="1"/>
</dbReference>
<protein>
    <recommendedName>
        <fullName evidence="3">Guanylate-binding protein N-terminal domain-containing protein</fullName>
    </recommendedName>
</protein>
<feature type="domain" description="Guanylate-binding protein N-terminal" evidence="3">
    <location>
        <begin position="65"/>
        <end position="189"/>
    </location>
</feature>
<dbReference type="Gene3D" id="3.40.50.300">
    <property type="entry name" value="P-loop containing nucleotide triphosphate hydrolases"/>
    <property type="match status" value="1"/>
</dbReference>
<evidence type="ECO:0000256" key="1">
    <source>
        <dbReference type="SAM" id="Phobius"/>
    </source>
</evidence>
<dbReference type="RefSeq" id="XP_016610905.1">
    <property type="nucleotide sequence ID" value="XM_016750254.1"/>
</dbReference>
<accession>A0A0L0HN71</accession>
<feature type="transmembrane region" description="Helical" evidence="1">
    <location>
        <begin position="574"/>
        <end position="594"/>
    </location>
</feature>
<dbReference type="GeneID" id="27685575"/>
<keyword evidence="1" id="KW-0472">Membrane</keyword>
<dbReference type="EMBL" id="KQ257452">
    <property type="protein sequence ID" value="KND02866.1"/>
    <property type="molecule type" value="Genomic_DNA"/>
</dbReference>
<proteinExistence type="predicted"/>
<keyword evidence="1" id="KW-0812">Transmembrane</keyword>
<dbReference type="SUPFAM" id="SSF52540">
    <property type="entry name" value="P-loop containing nucleoside triphosphate hydrolases"/>
    <property type="match status" value="1"/>
</dbReference>
<keyword evidence="5" id="KW-1185">Reference proteome</keyword>
<evidence type="ECO:0000313" key="5">
    <source>
        <dbReference type="Proteomes" id="UP000053201"/>
    </source>
</evidence>
<dbReference type="VEuPathDB" id="FungiDB:SPPG_01946"/>
<dbReference type="InterPro" id="IPR015894">
    <property type="entry name" value="Guanylate-bd_N"/>
</dbReference>
<feature type="chain" id="PRO_5005540085" description="Guanylate-binding protein N-terminal domain-containing protein" evidence="2">
    <location>
        <begin position="21"/>
        <end position="713"/>
    </location>
</feature>
<evidence type="ECO:0000313" key="4">
    <source>
        <dbReference type="EMBL" id="KND02866.1"/>
    </source>
</evidence>
<name>A0A0L0HN71_SPIPD</name>
<sequence>MRSPYCRLLFLLYVAFAVSAQSPHLPVENTPILLFSRTKDDSDTVAGTRLRLTPEGSAFLGSLYAPFAIVSAVGPTRTGKSFLLNQIVRIENGSDASTRVTKSAIPFPVGGGVASKTHGLWIWPKPITMGGVPTYLIDSEGLHGVESVQTIAYEVELFVHASMLASAVLYNTWAPVDAADVRNLKALVAFSRLFMMDVAAATVDSNNTLPLTVPGEEHDLIAIPEHLDPPNLHWAVQNFNKYALRKAGWTAKEFLDQLITKDTFLEDANVDVRFLQQQFGTIELVPIVRPSDDDAKMAGDGDEIGWADFKEEYRKDVTSLHHSVSTHIAPKRLNGRNLSGAELVKLITLWDKEAPIQIPEHTNWARAVQLKLEHEAKRLLRAFDAAAAKLPITMQGDFATFTKKLQALADVEMAKMKASVKNLGEDPRGVMVIAFLEKELANRVEQWENVYITWAETEIKAKGDAAHDEVMDWLLGLRDTPDRICKWWFTTSLKEALHKRIKMERDKIIKPMIKHFPSSYDHDIMHHIVGAGSGSAHERNMEIDTAVHQILLTHATCPNPFQIALEVIQPLWNAYKTAFLAGGGLLSLGVAIQWRHTLWTMGVRLTHLTGTLLTHAYRHLITLGKEVLKISVPLLGIIYLLWIGSQVTILGRDVSNLRWNVRGLSDEMEDAMKALRGFARGFVTFVLVFGSGVGFLVMPWVWKRIWRSDTGRK</sequence>
<dbReference type="InterPro" id="IPR027417">
    <property type="entry name" value="P-loop_NTPase"/>
</dbReference>
<dbReference type="InParanoid" id="A0A0L0HN71"/>